<gene>
    <name evidence="1" type="ORF">ILEXP_LOCUS53834</name>
</gene>
<proteinExistence type="predicted"/>
<name>A0ABC8UR63_9AQUA</name>
<keyword evidence="2" id="KW-1185">Reference proteome</keyword>
<evidence type="ECO:0000313" key="1">
    <source>
        <dbReference type="EMBL" id="CAK9183556.1"/>
    </source>
</evidence>
<dbReference type="AlphaFoldDB" id="A0ABC8UR63"/>
<sequence length="111" mass="12432">DGVVVGVIGVEGEMEREEKNLSHTMEIQRCDDEAIRDEGASRFRYVTYEEFDSLSRSVDTLTTSVAGLHTKLDDMMAFMNSILGTPPPSPPPPSDIVYRLDNPVDDTFMEF</sequence>
<dbReference type="Proteomes" id="UP001642360">
    <property type="component" value="Unassembled WGS sequence"/>
</dbReference>
<evidence type="ECO:0000313" key="2">
    <source>
        <dbReference type="Proteomes" id="UP001642360"/>
    </source>
</evidence>
<dbReference type="EMBL" id="CAUOFW020008680">
    <property type="protein sequence ID" value="CAK9183556.1"/>
    <property type="molecule type" value="Genomic_DNA"/>
</dbReference>
<organism evidence="1 2">
    <name type="scientific">Ilex paraguariensis</name>
    <name type="common">yerba mate</name>
    <dbReference type="NCBI Taxonomy" id="185542"/>
    <lineage>
        <taxon>Eukaryota</taxon>
        <taxon>Viridiplantae</taxon>
        <taxon>Streptophyta</taxon>
        <taxon>Embryophyta</taxon>
        <taxon>Tracheophyta</taxon>
        <taxon>Spermatophyta</taxon>
        <taxon>Magnoliopsida</taxon>
        <taxon>eudicotyledons</taxon>
        <taxon>Gunneridae</taxon>
        <taxon>Pentapetalae</taxon>
        <taxon>asterids</taxon>
        <taxon>campanulids</taxon>
        <taxon>Aquifoliales</taxon>
        <taxon>Aquifoliaceae</taxon>
        <taxon>Ilex</taxon>
    </lineage>
</organism>
<comment type="caution">
    <text evidence="1">The sequence shown here is derived from an EMBL/GenBank/DDBJ whole genome shotgun (WGS) entry which is preliminary data.</text>
</comment>
<protein>
    <submittedName>
        <fullName evidence="1">Uncharacterized protein</fullName>
    </submittedName>
</protein>
<feature type="non-terminal residue" evidence="1">
    <location>
        <position position="1"/>
    </location>
</feature>
<accession>A0ABC8UR63</accession>
<reference evidence="1 2" key="1">
    <citation type="submission" date="2024-02" db="EMBL/GenBank/DDBJ databases">
        <authorList>
            <person name="Vignale AGUSTIN F."/>
            <person name="Sosa J E."/>
            <person name="Modenutti C."/>
        </authorList>
    </citation>
    <scope>NUCLEOTIDE SEQUENCE [LARGE SCALE GENOMIC DNA]</scope>
</reference>